<dbReference type="GO" id="GO:0005524">
    <property type="term" value="F:ATP binding"/>
    <property type="evidence" value="ECO:0007669"/>
    <property type="project" value="UniProtKB-UniRule"/>
</dbReference>
<dbReference type="GO" id="GO:0000049">
    <property type="term" value="F:tRNA binding"/>
    <property type="evidence" value="ECO:0007669"/>
    <property type="project" value="InterPro"/>
</dbReference>
<dbReference type="SUPFAM" id="SSF46785">
    <property type="entry name" value="Winged helix' DNA-binding domain"/>
    <property type="match status" value="1"/>
</dbReference>
<sequence>MRLPETQLALLEAASATETKTVAQLAEALGEDPAAVTRAAFELETEGLVAVEEHVAEEVAVTEEGDRYRDDGLPEVRLYRAAVDAGADEEPVELGRLLGSAALDGPEVDIALSNFARKGYGHIDSGKVDAAPDPTHDPNADPEAEALDAIANDNAGYLDAEVLDRLESRGLIERTETTVRSVTLTDDGVTALMEGIETAETVGAVTPELLASGEWEDVEFAEYNVEADAEPVNGGKEHILRQTANRVKDVLVGMGFQEMEGPHADADFWINDCLFMPQDHPARTHWDRFALDVPGMDELPADLVERVEDAHRNGVGSEGDGYHSPWDEDFARAVALRGHTTSLSMRYLSGHAVGDLEPPQRYFSVEKVYRNDTLDPTHLLEFYQIEGWVMAEDLSVRDLMGTFTEFYEQFGITDLQFKPHYNPYTEPSFELFGEHPETGELIEIGNSGIFREEVLSPLGVDCDVMAWGLALERLLMLMYGFEDIRDVHGTLCDLELLRDVEVVQ</sequence>
<evidence type="ECO:0000313" key="14">
    <source>
        <dbReference type="Proteomes" id="UP000002698"/>
    </source>
</evidence>
<dbReference type="GO" id="GO:0000287">
    <property type="term" value="F:magnesium ion binding"/>
    <property type="evidence" value="ECO:0007669"/>
    <property type="project" value="UniProtKB-UniRule"/>
</dbReference>
<dbReference type="GO" id="GO:0006432">
    <property type="term" value="P:phenylalanyl-tRNA aminoacylation"/>
    <property type="evidence" value="ECO:0007669"/>
    <property type="project" value="UniProtKB-UniRule"/>
</dbReference>
<dbReference type="RefSeq" id="WP_011322075.1">
    <property type="nucleotide sequence ID" value="NC_007426.1"/>
</dbReference>
<dbReference type="EMBL" id="CR936257">
    <property type="protein sequence ID" value="CAI48439.1"/>
    <property type="molecule type" value="Genomic_DNA"/>
</dbReference>
<reference evidence="13 14" key="1">
    <citation type="journal article" date="2005" name="Genome Res.">
        <title>Living with two extremes: conclusions from the genome sequence of Natronomonas pharaonis.</title>
        <authorList>
            <person name="Falb M."/>
            <person name="Pfeiffer F."/>
            <person name="Palm P."/>
            <person name="Rodewald K."/>
            <person name="Hickmann V."/>
            <person name="Tittor J."/>
            <person name="Oesterhelt D."/>
        </authorList>
    </citation>
    <scope>NUCLEOTIDE SEQUENCE [LARGE SCALE GENOMIC DNA]</scope>
    <source>
        <strain evidence="14">ATCC 35678 / DSM 2160 / CIP 103997 / JCM 8858 / NBRC 14720 / NCIMB 2260 / Gabara</strain>
    </source>
</reference>
<dbReference type="GO" id="GO:0005737">
    <property type="term" value="C:cytoplasm"/>
    <property type="evidence" value="ECO:0007669"/>
    <property type="project" value="UniProtKB-SubCell"/>
</dbReference>
<feature type="binding site" evidence="11">
    <location>
        <begin position="384"/>
        <end position="386"/>
    </location>
    <ligand>
        <name>L-phenylalanine</name>
        <dbReference type="ChEBI" id="CHEBI:58095"/>
    </ligand>
</feature>
<dbReference type="InterPro" id="IPR000835">
    <property type="entry name" value="HTH_MarR-typ"/>
</dbReference>
<keyword evidence="7 11" id="KW-0067">ATP-binding</keyword>
<dbReference type="SUPFAM" id="SSF55681">
    <property type="entry name" value="Class II aaRS and biotin synthetases"/>
    <property type="match status" value="1"/>
</dbReference>
<dbReference type="eggNOG" id="arCOG00410">
    <property type="taxonomic scope" value="Archaea"/>
</dbReference>
<accession>A0A1U7EU14</accession>
<dbReference type="InterPro" id="IPR036388">
    <property type="entry name" value="WH-like_DNA-bd_sf"/>
</dbReference>
<keyword evidence="14" id="KW-1185">Reference proteome</keyword>
<feature type="binding site" evidence="11">
    <location>
        <position position="424"/>
    </location>
    <ligand>
        <name>L-phenylalanine</name>
        <dbReference type="ChEBI" id="CHEBI:58095"/>
    </ligand>
</feature>
<dbReference type="PANTHER" id="PTHR11538:SF40">
    <property type="entry name" value="PHENYLALANINE--TRNA LIGASE ALPHA SUBUNIT"/>
    <property type="match status" value="1"/>
</dbReference>
<dbReference type="Gene3D" id="1.10.10.10">
    <property type="entry name" value="Winged helix-like DNA-binding domain superfamily/Winged helix DNA-binding domain"/>
    <property type="match status" value="1"/>
</dbReference>
<keyword evidence="9 11" id="KW-0648">Protein biosynthesis</keyword>
<feature type="binding site" evidence="11">
    <location>
        <position position="341"/>
    </location>
    <ligand>
        <name>L-phenylalanine</name>
        <dbReference type="ChEBI" id="CHEBI:58095"/>
    </ligand>
</feature>
<gene>
    <name evidence="11 13" type="primary">pheS</name>
    <name evidence="13" type="ordered locus">NP_0696A</name>
</gene>
<feature type="binding site" evidence="11">
    <location>
        <position position="426"/>
    </location>
    <ligand>
        <name>Mg(2+)</name>
        <dbReference type="ChEBI" id="CHEBI:18420"/>
        <note>ligand shared with heterodimeric partner</note>
    </ligand>
</feature>
<dbReference type="HOGENOM" id="CLU_025086_2_2_2"/>
<keyword evidence="10 11" id="KW-0030">Aminoacyl-tRNA synthetase</keyword>
<dbReference type="NCBIfam" id="NF003210">
    <property type="entry name" value="PRK04172.1"/>
    <property type="match status" value="1"/>
</dbReference>
<dbReference type="Proteomes" id="UP000002698">
    <property type="component" value="Chromosome"/>
</dbReference>
<dbReference type="GeneID" id="3703025"/>
<comment type="subcellular location">
    <subcellularLocation>
        <location evidence="1 11">Cytoplasm</location>
    </subcellularLocation>
</comment>
<dbReference type="InterPro" id="IPR022917">
    <property type="entry name" value="Phe_tRNA_ligase_alpha_bac/arc"/>
</dbReference>
<protein>
    <recommendedName>
        <fullName evidence="11">Phenylalanine--tRNA ligase alpha subunit</fullName>
        <ecNumber evidence="11">6.1.1.20</ecNumber>
    </recommendedName>
    <alternativeName>
        <fullName evidence="11">Phenylalanyl-tRNA synthetase alpha subunit</fullName>
        <shortName evidence="11">PheRS</shortName>
    </alternativeName>
</protein>
<dbReference type="PANTHER" id="PTHR11538">
    <property type="entry name" value="PHENYLALANYL-TRNA SYNTHETASE"/>
    <property type="match status" value="1"/>
</dbReference>
<keyword evidence="5 11" id="KW-0479">Metal-binding</keyword>
<evidence type="ECO:0000256" key="1">
    <source>
        <dbReference type="ARBA" id="ARBA00004496"/>
    </source>
</evidence>
<proteinExistence type="inferred from homology"/>
<dbReference type="Pfam" id="PF01409">
    <property type="entry name" value="tRNA-synt_2d"/>
    <property type="match status" value="1"/>
</dbReference>
<comment type="similarity">
    <text evidence="2 11">Belongs to the class-II aminoacyl-tRNA synthetase family. Phe-tRNA synthetase alpha subunit type 2 subfamily.</text>
</comment>
<dbReference type="AlphaFoldDB" id="A0A1U7EU14"/>
<dbReference type="InterPro" id="IPR004529">
    <property type="entry name" value="Phe-tRNA-synth_IIc_asu"/>
</dbReference>
<keyword evidence="6 11" id="KW-0547">Nucleotide-binding</keyword>
<dbReference type="PROSITE" id="PS50862">
    <property type="entry name" value="AA_TRNA_LIGASE_II"/>
    <property type="match status" value="1"/>
</dbReference>
<evidence type="ECO:0000256" key="9">
    <source>
        <dbReference type="ARBA" id="ARBA00022917"/>
    </source>
</evidence>
<dbReference type="Gene3D" id="3.30.930.10">
    <property type="entry name" value="Bira Bifunctional Protein, Domain 2"/>
    <property type="match status" value="1"/>
</dbReference>
<dbReference type="CDD" id="cd00496">
    <property type="entry name" value="PheRS_alpha_core"/>
    <property type="match status" value="1"/>
</dbReference>
<dbReference type="InterPro" id="IPR002319">
    <property type="entry name" value="Phenylalanyl-tRNA_Synthase"/>
</dbReference>
<dbReference type="Pfam" id="PF01047">
    <property type="entry name" value="MarR"/>
    <property type="match status" value="1"/>
</dbReference>
<dbReference type="InterPro" id="IPR006195">
    <property type="entry name" value="aa-tRNA-synth_II"/>
</dbReference>
<dbReference type="InterPro" id="IPR045864">
    <property type="entry name" value="aa-tRNA-synth_II/BPL/LPL"/>
</dbReference>
<dbReference type="NCBIfam" id="TIGR00468">
    <property type="entry name" value="pheS"/>
    <property type="match status" value="1"/>
</dbReference>
<evidence type="ECO:0000256" key="8">
    <source>
        <dbReference type="ARBA" id="ARBA00022842"/>
    </source>
</evidence>
<evidence type="ECO:0000313" key="13">
    <source>
        <dbReference type="EMBL" id="CAI48439.1"/>
    </source>
</evidence>
<dbReference type="KEGG" id="nph:NP_0696A"/>
<evidence type="ECO:0000256" key="7">
    <source>
        <dbReference type="ARBA" id="ARBA00022840"/>
    </source>
</evidence>
<feature type="domain" description="Aminoacyl-transfer RNA synthetases class-II family profile" evidence="12">
    <location>
        <begin position="247"/>
        <end position="499"/>
    </location>
</feature>
<feature type="binding site" evidence="11">
    <location>
        <position position="450"/>
    </location>
    <ligand>
        <name>L-phenylalanine</name>
        <dbReference type="ChEBI" id="CHEBI:58095"/>
    </ligand>
</feature>
<dbReference type="OrthoDB" id="372178at2157"/>
<dbReference type="GO" id="GO:0004826">
    <property type="term" value="F:phenylalanine-tRNA ligase activity"/>
    <property type="evidence" value="ECO:0007669"/>
    <property type="project" value="UniProtKB-UniRule"/>
</dbReference>
<evidence type="ECO:0000256" key="3">
    <source>
        <dbReference type="ARBA" id="ARBA00022490"/>
    </source>
</evidence>
<dbReference type="EC" id="6.1.1.20" evidence="11"/>
<dbReference type="InterPro" id="IPR036390">
    <property type="entry name" value="WH_DNA-bd_sf"/>
</dbReference>
<keyword evidence="8 11" id="KW-0460">Magnesium</keyword>
<comment type="subunit">
    <text evidence="11">Tetramer of two alpha and two beta subunits.</text>
</comment>
<name>A0A1U7EU14_NATPD</name>
<organism evidence="13 14">
    <name type="scientific">Natronomonas pharaonis (strain ATCC 35678 / DSM 2160 / CIP 103997 / JCM 8858 / NBRC 14720 / NCIMB 2260 / Gabara)</name>
    <name type="common">Halobacterium pharaonis</name>
    <dbReference type="NCBI Taxonomy" id="348780"/>
    <lineage>
        <taxon>Archaea</taxon>
        <taxon>Methanobacteriati</taxon>
        <taxon>Methanobacteriota</taxon>
        <taxon>Stenosarchaea group</taxon>
        <taxon>Halobacteria</taxon>
        <taxon>Halobacteriales</taxon>
        <taxon>Natronomonadaceae</taxon>
        <taxon>Natronomonas</taxon>
    </lineage>
</organism>
<evidence type="ECO:0000256" key="10">
    <source>
        <dbReference type="ARBA" id="ARBA00023146"/>
    </source>
</evidence>
<evidence type="ECO:0000256" key="2">
    <source>
        <dbReference type="ARBA" id="ARBA00006703"/>
    </source>
</evidence>
<dbReference type="EnsemblBacteria" id="CAI48439">
    <property type="protein sequence ID" value="CAI48439"/>
    <property type="gene ID" value="NP_0696A"/>
</dbReference>
<evidence type="ECO:0000256" key="5">
    <source>
        <dbReference type="ARBA" id="ARBA00022723"/>
    </source>
</evidence>
<dbReference type="STRING" id="348780.NP_0696A"/>
<keyword evidence="4 11" id="KW-0436">Ligase</keyword>
<dbReference type="HAMAP" id="MF_00282">
    <property type="entry name" value="Phe_tRNA_synth_alpha2"/>
    <property type="match status" value="1"/>
</dbReference>
<evidence type="ECO:0000256" key="6">
    <source>
        <dbReference type="ARBA" id="ARBA00022741"/>
    </source>
</evidence>
<evidence type="ECO:0000259" key="12">
    <source>
        <dbReference type="PROSITE" id="PS50862"/>
    </source>
</evidence>
<comment type="cofactor">
    <cofactor evidence="11">
        <name>Mg(2+)</name>
        <dbReference type="ChEBI" id="CHEBI:18420"/>
    </cofactor>
    <text evidence="11">Binds 2 magnesium ions per tetramer.</text>
</comment>
<comment type="catalytic activity">
    <reaction evidence="11">
        <text>tRNA(Phe) + L-phenylalanine + ATP = L-phenylalanyl-tRNA(Phe) + AMP + diphosphate + H(+)</text>
        <dbReference type="Rhea" id="RHEA:19413"/>
        <dbReference type="Rhea" id="RHEA-COMP:9668"/>
        <dbReference type="Rhea" id="RHEA-COMP:9699"/>
        <dbReference type="ChEBI" id="CHEBI:15378"/>
        <dbReference type="ChEBI" id="CHEBI:30616"/>
        <dbReference type="ChEBI" id="CHEBI:33019"/>
        <dbReference type="ChEBI" id="CHEBI:58095"/>
        <dbReference type="ChEBI" id="CHEBI:78442"/>
        <dbReference type="ChEBI" id="CHEBI:78531"/>
        <dbReference type="ChEBI" id="CHEBI:456215"/>
        <dbReference type="EC" id="6.1.1.20"/>
    </reaction>
</comment>
<evidence type="ECO:0000256" key="4">
    <source>
        <dbReference type="ARBA" id="ARBA00022598"/>
    </source>
</evidence>
<keyword evidence="3 11" id="KW-0963">Cytoplasm</keyword>
<evidence type="ECO:0000256" key="11">
    <source>
        <dbReference type="HAMAP-Rule" id="MF_00282"/>
    </source>
</evidence>